<dbReference type="Proteomes" id="UP000324159">
    <property type="component" value="Unassembled WGS sequence"/>
</dbReference>
<evidence type="ECO:0000313" key="2">
    <source>
        <dbReference type="EMBL" id="TYO99972.1"/>
    </source>
</evidence>
<dbReference type="InterPro" id="IPR018547">
    <property type="entry name" value="AbiEi_C"/>
</dbReference>
<organism evidence="2 3">
    <name type="scientific">Geothermobacter ehrlichii</name>
    <dbReference type="NCBI Taxonomy" id="213224"/>
    <lineage>
        <taxon>Bacteria</taxon>
        <taxon>Pseudomonadati</taxon>
        <taxon>Thermodesulfobacteriota</taxon>
        <taxon>Desulfuromonadia</taxon>
        <taxon>Desulfuromonadales</taxon>
        <taxon>Geothermobacteraceae</taxon>
        <taxon>Geothermobacter</taxon>
    </lineage>
</organism>
<sequence>MFSEIISQLASEGRTCFCFDELKKRVDSSSDALKSAISRSIKKGHLAMPYRGFYVIVPPEYRSLGCRPAEQFIPDLMQHLGEVYYVGLLSAAEYHGAAHHRPQVFQVVVAKPRRTIKCGRVRVDFIVKKNVHDMPTQSRNTPAGILKFSTPECTAFDLVGYFKQCGWLDNVATVLAELSEKLDGQKLVNIVDRLPIAWAQRLGYLLELVEASKVAEPLAEFIEMKRPVRTPLLSSADTKGARYNSRWRLFVNTKVEAEV</sequence>
<proteinExistence type="predicted"/>
<keyword evidence="3" id="KW-1185">Reference proteome</keyword>
<dbReference type="OrthoDB" id="42441at2"/>
<comment type="caution">
    <text evidence="2">The sequence shown here is derived from an EMBL/GenBank/DDBJ whole genome shotgun (WGS) entry which is preliminary data.</text>
</comment>
<gene>
    <name evidence="2" type="ORF">EDC39_101133</name>
</gene>
<accession>A0A5D3WLI8</accession>
<dbReference type="EMBL" id="VNIB01000001">
    <property type="protein sequence ID" value="TYO99972.1"/>
    <property type="molecule type" value="Genomic_DNA"/>
</dbReference>
<evidence type="ECO:0000259" key="1">
    <source>
        <dbReference type="Pfam" id="PF09407"/>
    </source>
</evidence>
<protein>
    <submittedName>
        <fullName evidence="2">Putative transcriptional regulator of viral defense system</fullName>
    </submittedName>
</protein>
<dbReference type="RefSeq" id="WP_148894167.1">
    <property type="nucleotide sequence ID" value="NZ_VNIB01000001.1"/>
</dbReference>
<dbReference type="Pfam" id="PF09407">
    <property type="entry name" value="AbiEi_1"/>
    <property type="match status" value="1"/>
</dbReference>
<evidence type="ECO:0000313" key="3">
    <source>
        <dbReference type="Proteomes" id="UP000324159"/>
    </source>
</evidence>
<feature type="domain" description="AbiEi antitoxin C-terminal" evidence="1">
    <location>
        <begin position="67"/>
        <end position="208"/>
    </location>
</feature>
<reference evidence="2 3" key="1">
    <citation type="submission" date="2019-07" db="EMBL/GenBank/DDBJ databases">
        <title>Genomic Encyclopedia of Type Strains, Phase IV (KMG-IV): sequencing the most valuable type-strain genomes for metagenomic binning, comparative biology and taxonomic classification.</title>
        <authorList>
            <person name="Goeker M."/>
        </authorList>
    </citation>
    <scope>NUCLEOTIDE SEQUENCE [LARGE SCALE GENOMIC DNA]</scope>
    <source>
        <strain evidence="2 3">SS015</strain>
    </source>
</reference>
<dbReference type="AlphaFoldDB" id="A0A5D3WLI8"/>
<name>A0A5D3WLI8_9BACT</name>